<accession>A0AAD7WCL5</accession>
<protein>
    <submittedName>
        <fullName evidence="1">Uncharacterized protein</fullName>
    </submittedName>
</protein>
<comment type="caution">
    <text evidence="1">The sequence shown here is derived from an EMBL/GenBank/DDBJ whole genome shotgun (WGS) entry which is preliminary data.</text>
</comment>
<sequence length="98" mass="10749">MRTTMKPSRSVSATAAARNRLESLAQIASGGKLMKGETLWQENSGQHQMEGVKVTLKDTASMAIVSVSVIQHRSPGRQRRLFVHPESNNANFTVSINQ</sequence>
<organism evidence="1 2">
    <name type="scientific">Aldrovandia affinis</name>
    <dbReference type="NCBI Taxonomy" id="143900"/>
    <lineage>
        <taxon>Eukaryota</taxon>
        <taxon>Metazoa</taxon>
        <taxon>Chordata</taxon>
        <taxon>Craniata</taxon>
        <taxon>Vertebrata</taxon>
        <taxon>Euteleostomi</taxon>
        <taxon>Actinopterygii</taxon>
        <taxon>Neopterygii</taxon>
        <taxon>Teleostei</taxon>
        <taxon>Notacanthiformes</taxon>
        <taxon>Halosauridae</taxon>
        <taxon>Aldrovandia</taxon>
    </lineage>
</organism>
<dbReference type="EMBL" id="JAINUG010000155">
    <property type="protein sequence ID" value="KAJ8391635.1"/>
    <property type="molecule type" value="Genomic_DNA"/>
</dbReference>
<reference evidence="1" key="1">
    <citation type="journal article" date="2023" name="Science">
        <title>Genome structures resolve the early diversification of teleost fishes.</title>
        <authorList>
            <person name="Parey E."/>
            <person name="Louis A."/>
            <person name="Montfort J."/>
            <person name="Bouchez O."/>
            <person name="Roques C."/>
            <person name="Iampietro C."/>
            <person name="Lluch J."/>
            <person name="Castinel A."/>
            <person name="Donnadieu C."/>
            <person name="Desvignes T."/>
            <person name="Floi Bucao C."/>
            <person name="Jouanno E."/>
            <person name="Wen M."/>
            <person name="Mejri S."/>
            <person name="Dirks R."/>
            <person name="Jansen H."/>
            <person name="Henkel C."/>
            <person name="Chen W.J."/>
            <person name="Zahm M."/>
            <person name="Cabau C."/>
            <person name="Klopp C."/>
            <person name="Thompson A.W."/>
            <person name="Robinson-Rechavi M."/>
            <person name="Braasch I."/>
            <person name="Lecointre G."/>
            <person name="Bobe J."/>
            <person name="Postlethwait J.H."/>
            <person name="Berthelot C."/>
            <person name="Roest Crollius H."/>
            <person name="Guiguen Y."/>
        </authorList>
    </citation>
    <scope>NUCLEOTIDE SEQUENCE</scope>
    <source>
        <strain evidence="1">NC1722</strain>
    </source>
</reference>
<evidence type="ECO:0000313" key="1">
    <source>
        <dbReference type="EMBL" id="KAJ8391635.1"/>
    </source>
</evidence>
<keyword evidence="2" id="KW-1185">Reference proteome</keyword>
<dbReference type="AlphaFoldDB" id="A0AAD7WCL5"/>
<dbReference type="Proteomes" id="UP001221898">
    <property type="component" value="Unassembled WGS sequence"/>
</dbReference>
<evidence type="ECO:0000313" key="2">
    <source>
        <dbReference type="Proteomes" id="UP001221898"/>
    </source>
</evidence>
<proteinExistence type="predicted"/>
<gene>
    <name evidence="1" type="ORF">AAFF_G00087760</name>
</gene>
<name>A0AAD7WCL5_9TELE</name>